<keyword evidence="1" id="KW-0812">Transmembrane</keyword>
<protein>
    <submittedName>
        <fullName evidence="2">Uncharacterized protein</fullName>
    </submittedName>
</protein>
<proteinExistence type="predicted"/>
<comment type="caution">
    <text evidence="2">The sequence shown here is derived from an EMBL/GenBank/DDBJ whole genome shotgun (WGS) entry which is preliminary data.</text>
</comment>
<dbReference type="EMBL" id="JAHWYN010000007">
    <property type="protein sequence ID" value="MBW4360820.1"/>
    <property type="molecule type" value="Genomic_DNA"/>
</dbReference>
<evidence type="ECO:0000313" key="3">
    <source>
        <dbReference type="Proteomes" id="UP000812031"/>
    </source>
</evidence>
<gene>
    <name evidence="2" type="ORF">KZH69_10020</name>
</gene>
<evidence type="ECO:0000256" key="1">
    <source>
        <dbReference type="SAM" id="Phobius"/>
    </source>
</evidence>
<keyword evidence="1" id="KW-1133">Transmembrane helix</keyword>
<feature type="transmembrane region" description="Helical" evidence="1">
    <location>
        <begin position="30"/>
        <end position="53"/>
    </location>
</feature>
<evidence type="ECO:0000313" key="2">
    <source>
        <dbReference type="EMBL" id="MBW4360820.1"/>
    </source>
</evidence>
<dbReference type="Proteomes" id="UP000812031">
    <property type="component" value="Unassembled WGS sequence"/>
</dbReference>
<reference evidence="2 3" key="1">
    <citation type="submission" date="2021-07" db="EMBL/GenBank/DDBJ databases">
        <title>Flavobacterium sp. nov. isolated from sediment on the Taihu Lake.</title>
        <authorList>
            <person name="Qu J.-H."/>
        </authorList>
    </citation>
    <scope>NUCLEOTIDE SEQUENCE [LARGE SCALE GENOMIC DNA]</scope>
    <source>
        <strain evidence="2 3">NAS39</strain>
    </source>
</reference>
<keyword evidence="3" id="KW-1185">Reference proteome</keyword>
<dbReference type="RefSeq" id="WP_219317304.1">
    <property type="nucleotide sequence ID" value="NZ_JAHWYN010000007.1"/>
</dbReference>
<name>A0ABS6XVY1_9FLAO</name>
<organism evidence="2 3">
    <name type="scientific">Flavobacterium taihuense</name>
    <dbReference type="NCBI Taxonomy" id="2857508"/>
    <lineage>
        <taxon>Bacteria</taxon>
        <taxon>Pseudomonadati</taxon>
        <taxon>Bacteroidota</taxon>
        <taxon>Flavobacteriia</taxon>
        <taxon>Flavobacteriales</taxon>
        <taxon>Flavobacteriaceae</taxon>
        <taxon>Flavobacterium</taxon>
    </lineage>
</organism>
<keyword evidence="1" id="KW-0472">Membrane</keyword>
<sequence length="59" mass="6827">MIIYFSLIYMYSFGIANKKANEDYGWNIELLITALIMPLIIPVAVLMGIHSFLDEKLKF</sequence>
<accession>A0ABS6XVY1</accession>